<organism evidence="3">
    <name type="scientific">Bradyrhizobium septentrionale</name>
    <dbReference type="NCBI Taxonomy" id="1404411"/>
    <lineage>
        <taxon>Bacteria</taxon>
        <taxon>Pseudomonadati</taxon>
        <taxon>Pseudomonadota</taxon>
        <taxon>Alphaproteobacteria</taxon>
        <taxon>Hyphomicrobiales</taxon>
        <taxon>Nitrobacteraceae</taxon>
        <taxon>Bradyrhizobium</taxon>
    </lineage>
</organism>
<keyword evidence="3" id="KW-0969">Cilium</keyword>
<name>A0A973W4C2_9BRAD</name>
<keyword evidence="3" id="KW-0966">Cell projection</keyword>
<keyword evidence="5" id="KW-1185">Reference proteome</keyword>
<evidence type="ECO:0000313" key="4">
    <source>
        <dbReference type="EMBL" id="WXC82925.1"/>
    </source>
</evidence>
<dbReference type="RefSeq" id="WP_166207254.1">
    <property type="nucleotide sequence ID" value="NZ_CP088285.1"/>
</dbReference>
<dbReference type="AlphaFoldDB" id="A0A973W4C2"/>
<protein>
    <submittedName>
        <fullName evidence="3">Flagellar protein FlbB</fullName>
    </submittedName>
</protein>
<proteinExistence type="predicted"/>
<gene>
    <name evidence="3" type="ORF">HAP48_030395</name>
    <name evidence="4" type="ORF">WDK88_15745</name>
</gene>
<feature type="coiled-coil region" evidence="1">
    <location>
        <begin position="117"/>
        <end position="168"/>
    </location>
</feature>
<dbReference type="EMBL" id="JAAOLE020000001">
    <property type="protein sequence ID" value="NVI47192.1"/>
    <property type="molecule type" value="Genomic_DNA"/>
</dbReference>
<evidence type="ECO:0000313" key="5">
    <source>
        <dbReference type="Proteomes" id="UP001432046"/>
    </source>
</evidence>
<keyword evidence="1" id="KW-0175">Coiled coil</keyword>
<dbReference type="Proteomes" id="UP001432046">
    <property type="component" value="Chromosome"/>
</dbReference>
<feature type="compositionally biased region" description="Basic and acidic residues" evidence="2">
    <location>
        <begin position="81"/>
        <end position="91"/>
    </location>
</feature>
<evidence type="ECO:0000256" key="2">
    <source>
        <dbReference type="SAM" id="MobiDB-lite"/>
    </source>
</evidence>
<accession>A0A973W4C2</accession>
<dbReference type="EMBL" id="CP147711">
    <property type="protein sequence ID" value="WXC82925.1"/>
    <property type="molecule type" value="Genomic_DNA"/>
</dbReference>
<feature type="compositionally biased region" description="Basic and acidic residues" evidence="2">
    <location>
        <begin position="246"/>
        <end position="262"/>
    </location>
</feature>
<dbReference type="SUPFAM" id="SSF158791">
    <property type="entry name" value="MgtE N-terminal domain-like"/>
    <property type="match status" value="1"/>
</dbReference>
<keyword evidence="3" id="KW-0282">Flagellum</keyword>
<feature type="region of interest" description="Disordered" evidence="2">
    <location>
        <begin position="246"/>
        <end position="270"/>
    </location>
</feature>
<reference evidence="4" key="2">
    <citation type="journal article" date="2021" name="Int. J. Syst. Evol. Microbiol.">
        <title>Bradyrhizobium septentrionale sp. nov. (sv. septentrionale) and Bradyrhizobium quebecense sp. nov. (sv. septentrionale) associated with legumes native to Canada possess rearranged symbiosis genes and numerous insertion sequences.</title>
        <authorList>
            <person name="Bromfield E.S.P."/>
            <person name="Cloutier S."/>
        </authorList>
    </citation>
    <scope>NUCLEOTIDE SEQUENCE</scope>
    <source>
        <strain evidence="4">5S5</strain>
    </source>
</reference>
<evidence type="ECO:0000256" key="1">
    <source>
        <dbReference type="SAM" id="Coils"/>
    </source>
</evidence>
<reference evidence="4" key="3">
    <citation type="submission" date="2024-03" db="EMBL/GenBank/DDBJ databases">
        <authorList>
            <person name="Bromfield E.S.P."/>
            <person name="Cloutier S."/>
        </authorList>
    </citation>
    <scope>NUCLEOTIDE SEQUENCE</scope>
    <source>
        <strain evidence="4">5S5</strain>
    </source>
</reference>
<evidence type="ECO:0000313" key="3">
    <source>
        <dbReference type="EMBL" id="NVI47192.1"/>
    </source>
</evidence>
<feature type="region of interest" description="Disordered" evidence="2">
    <location>
        <begin position="71"/>
        <end position="106"/>
    </location>
</feature>
<reference evidence="3" key="1">
    <citation type="submission" date="2020-06" db="EMBL/GenBank/DDBJ databases">
        <title>Whole Genome Sequence of Bradyrhizobium sp. Strain 1S1.</title>
        <authorList>
            <person name="Bromfield E.S.P."/>
            <person name="Cloutier S."/>
        </authorList>
    </citation>
    <scope>NUCLEOTIDE SEQUENCE [LARGE SCALE GENOMIC DNA]</scope>
    <source>
        <strain evidence="3">1S1</strain>
    </source>
</reference>
<sequence length="270" mass="28943">MKLLRDIRVMPVVLVAIFGLMVLKVAGLVLDGGYVFADEARPAGPSGPSWAQQNFNFPGAGKAVVDSKLKADPGDITGSVHGKEEKKDEAPKPAAPAAEPSKPDGVVVNLDAPAPVSASERAILERLQARRQELETRAREVDIREGLLKAAEKRIEAKVEEAKANDAKSNADAAAKAEADAARFKGIVTMYENMKPKDAAKVFDRLEMGVLYQIASQIQPRKMSDILGLMQPEAAERLTVELARRAGGDKSASTDDLPKIEGKILAPKTN</sequence>